<evidence type="ECO:0000313" key="2">
    <source>
        <dbReference type="Proteomes" id="UP001412067"/>
    </source>
</evidence>
<reference evidence="1 2" key="1">
    <citation type="journal article" date="2022" name="Nat. Plants">
        <title>Genomes of leafy and leafless Platanthera orchids illuminate the evolution of mycoheterotrophy.</title>
        <authorList>
            <person name="Li M.H."/>
            <person name="Liu K.W."/>
            <person name="Li Z."/>
            <person name="Lu H.C."/>
            <person name="Ye Q.L."/>
            <person name="Zhang D."/>
            <person name="Wang J.Y."/>
            <person name="Li Y.F."/>
            <person name="Zhong Z.M."/>
            <person name="Liu X."/>
            <person name="Yu X."/>
            <person name="Liu D.K."/>
            <person name="Tu X.D."/>
            <person name="Liu B."/>
            <person name="Hao Y."/>
            <person name="Liao X.Y."/>
            <person name="Jiang Y.T."/>
            <person name="Sun W.H."/>
            <person name="Chen J."/>
            <person name="Chen Y.Q."/>
            <person name="Ai Y."/>
            <person name="Zhai J.W."/>
            <person name="Wu S.S."/>
            <person name="Zhou Z."/>
            <person name="Hsiao Y.Y."/>
            <person name="Wu W.L."/>
            <person name="Chen Y.Y."/>
            <person name="Lin Y.F."/>
            <person name="Hsu J.L."/>
            <person name="Li C.Y."/>
            <person name="Wang Z.W."/>
            <person name="Zhao X."/>
            <person name="Zhong W.Y."/>
            <person name="Ma X.K."/>
            <person name="Ma L."/>
            <person name="Huang J."/>
            <person name="Chen G.Z."/>
            <person name="Huang M.Z."/>
            <person name="Huang L."/>
            <person name="Peng D.H."/>
            <person name="Luo Y.B."/>
            <person name="Zou S.Q."/>
            <person name="Chen S.P."/>
            <person name="Lan S."/>
            <person name="Tsai W.C."/>
            <person name="Van de Peer Y."/>
            <person name="Liu Z.J."/>
        </authorList>
    </citation>
    <scope>NUCLEOTIDE SEQUENCE [LARGE SCALE GENOMIC DNA]</scope>
    <source>
        <strain evidence="1">Lor288</strain>
    </source>
</reference>
<organism evidence="1 2">
    <name type="scientific">Platanthera guangdongensis</name>
    <dbReference type="NCBI Taxonomy" id="2320717"/>
    <lineage>
        <taxon>Eukaryota</taxon>
        <taxon>Viridiplantae</taxon>
        <taxon>Streptophyta</taxon>
        <taxon>Embryophyta</taxon>
        <taxon>Tracheophyta</taxon>
        <taxon>Spermatophyta</taxon>
        <taxon>Magnoliopsida</taxon>
        <taxon>Liliopsida</taxon>
        <taxon>Asparagales</taxon>
        <taxon>Orchidaceae</taxon>
        <taxon>Orchidoideae</taxon>
        <taxon>Orchideae</taxon>
        <taxon>Orchidinae</taxon>
        <taxon>Platanthera</taxon>
    </lineage>
</organism>
<name>A0ABR2MDD1_9ASPA</name>
<comment type="caution">
    <text evidence="1">The sequence shown here is derived from an EMBL/GenBank/DDBJ whole genome shotgun (WGS) entry which is preliminary data.</text>
</comment>
<sequence>MEDNYIAPEKMQEVDKNTVSCNDTRNTLWCLQARHSTDGRISIVGGHVIRSQSKDVHVVSA</sequence>
<gene>
    <name evidence="1" type="ORF">KSP40_PGU022584</name>
</gene>
<dbReference type="EMBL" id="JBBWWR010000008">
    <property type="protein sequence ID" value="KAK8962192.1"/>
    <property type="molecule type" value="Genomic_DNA"/>
</dbReference>
<accession>A0ABR2MDD1</accession>
<dbReference type="Proteomes" id="UP001412067">
    <property type="component" value="Unassembled WGS sequence"/>
</dbReference>
<evidence type="ECO:0000313" key="1">
    <source>
        <dbReference type="EMBL" id="KAK8962192.1"/>
    </source>
</evidence>
<keyword evidence="2" id="KW-1185">Reference proteome</keyword>
<protein>
    <submittedName>
        <fullName evidence="1">Uncharacterized protein</fullName>
    </submittedName>
</protein>
<proteinExistence type="predicted"/>